<dbReference type="EMBL" id="CAJNOM010000249">
    <property type="protein sequence ID" value="CAF1283241.1"/>
    <property type="molecule type" value="Genomic_DNA"/>
</dbReference>
<feature type="domain" description="F-box" evidence="1">
    <location>
        <begin position="5"/>
        <end position="52"/>
    </location>
</feature>
<dbReference type="Proteomes" id="UP000663832">
    <property type="component" value="Unassembled WGS sequence"/>
</dbReference>
<reference evidence="2" key="1">
    <citation type="submission" date="2021-02" db="EMBL/GenBank/DDBJ databases">
        <authorList>
            <person name="Nowell W R."/>
        </authorList>
    </citation>
    <scope>NUCLEOTIDE SEQUENCE</scope>
</reference>
<dbReference type="OrthoDB" id="10013434at2759"/>
<organism evidence="2 6">
    <name type="scientific">Adineta steineri</name>
    <dbReference type="NCBI Taxonomy" id="433720"/>
    <lineage>
        <taxon>Eukaryota</taxon>
        <taxon>Metazoa</taxon>
        <taxon>Spiralia</taxon>
        <taxon>Gnathifera</taxon>
        <taxon>Rotifera</taxon>
        <taxon>Eurotatoria</taxon>
        <taxon>Bdelloidea</taxon>
        <taxon>Adinetida</taxon>
        <taxon>Adinetidae</taxon>
        <taxon>Adineta</taxon>
    </lineage>
</organism>
<dbReference type="InterPro" id="IPR001810">
    <property type="entry name" value="F-box_dom"/>
</dbReference>
<evidence type="ECO:0000313" key="5">
    <source>
        <dbReference type="Proteomes" id="UP000663832"/>
    </source>
</evidence>
<protein>
    <recommendedName>
        <fullName evidence="1">F-box domain-containing protein</fullName>
    </recommendedName>
</protein>
<evidence type="ECO:0000313" key="6">
    <source>
        <dbReference type="Proteomes" id="UP000663877"/>
    </source>
</evidence>
<name>A0A813R0I3_9BILA</name>
<sequence>MEYSYIGLNDLPDEILMIIFQKLNNIDVLYSFHGINQRLNRIICDSIFTNRLTFISSLSQNFIDLLDCNTIRHKFCSQILPSIHNKIQWLDLKSSSMKHVLYAANYPNLSSLGLYNVNEESVLSLSTDENLCEIFKNQITTLFITVYNNYDNYDDDDDMLVSLIKICNNIFTVFTRLITFVLFDSCIKSVRFAFDYPLYPNFRSSTLLKLIISVRSFDDCLYLLDGRFDQLHTLVVDLAYICRPYEIENQGDLATLKCFSLSCNDVTDDYDRTILPLFYRMSNLEKLDLCLKVHVENTHIDGNYLKTSIINQLPRLNQFGFYILSSMFNINQVNFMSREDMQRTFIDFPNNNITYYGDYFPDAKRCQCHIYTYPYKMKYYGNITNHFPGGLFESVRVVSLFDEHPFEHEFLRRIVHSFPFMEVLSLTNHQSQNHKQSSESNNDNRNLSVIQYYSLYELYLINVHDDYLEEFLFDTQTYLRNNLILYLNYESLKRVTHNFTRDATRFNCNKIKKLNLYNEKNRSVSVQEYFSHAEICYPLVI</sequence>
<accession>A0A813R0I3</accession>
<evidence type="ECO:0000313" key="4">
    <source>
        <dbReference type="EMBL" id="CAF1283241.1"/>
    </source>
</evidence>
<evidence type="ECO:0000259" key="1">
    <source>
        <dbReference type="PROSITE" id="PS50181"/>
    </source>
</evidence>
<dbReference type="AlphaFoldDB" id="A0A813R0I3"/>
<dbReference type="Proteomes" id="UP000663877">
    <property type="component" value="Unassembled WGS sequence"/>
</dbReference>
<proteinExistence type="predicted"/>
<dbReference type="EMBL" id="CAJNOM010000186">
    <property type="protein sequence ID" value="CAF1197654.1"/>
    <property type="molecule type" value="Genomic_DNA"/>
</dbReference>
<keyword evidence="5" id="KW-1185">Reference proteome</keyword>
<evidence type="ECO:0000313" key="3">
    <source>
        <dbReference type="EMBL" id="CAF1197654.1"/>
    </source>
</evidence>
<dbReference type="EMBL" id="CAJNOI010000009">
    <property type="protein sequence ID" value="CAF0774138.1"/>
    <property type="molecule type" value="Genomic_DNA"/>
</dbReference>
<dbReference type="PROSITE" id="PS50181">
    <property type="entry name" value="FBOX"/>
    <property type="match status" value="1"/>
</dbReference>
<gene>
    <name evidence="2" type="ORF">BJG266_LOCUS3739</name>
    <name evidence="3" type="ORF">QVE165_LOCUS25621</name>
    <name evidence="4" type="ORF">QVE165_LOCUS30267</name>
</gene>
<evidence type="ECO:0000313" key="2">
    <source>
        <dbReference type="EMBL" id="CAF0774138.1"/>
    </source>
</evidence>
<comment type="caution">
    <text evidence="2">The sequence shown here is derived from an EMBL/GenBank/DDBJ whole genome shotgun (WGS) entry which is preliminary data.</text>
</comment>